<protein>
    <submittedName>
        <fullName evidence="1">Uncharacterized protein</fullName>
    </submittedName>
</protein>
<comment type="caution">
    <text evidence="1">The sequence shown here is derived from an EMBL/GenBank/DDBJ whole genome shotgun (WGS) entry which is preliminary data.</text>
</comment>
<dbReference type="Proteomes" id="UP000284283">
    <property type="component" value="Unassembled WGS sequence"/>
</dbReference>
<sequence length="64" mass="6452">MAPNDSMRIIFMGGPVPVPVVEAGAYAGADAACVNARPAIQPPGGKTHASVLLVIMSVDAAYIT</sequence>
<name>A0AAE8F6I9_XANVA</name>
<evidence type="ECO:0000313" key="1">
    <source>
        <dbReference type="EMBL" id="RNL01247.1"/>
    </source>
</evidence>
<dbReference type="EMBL" id="PYTT01000110">
    <property type="protein sequence ID" value="RNL01247.1"/>
    <property type="molecule type" value="Genomic_DNA"/>
</dbReference>
<dbReference type="KEGG" id="xva:C7V42_07295"/>
<evidence type="ECO:0000313" key="2">
    <source>
        <dbReference type="Proteomes" id="UP000284283"/>
    </source>
</evidence>
<organism evidence="1 2">
    <name type="scientific">Xanthomonas vasicola pv. vasculorum</name>
    <dbReference type="NCBI Taxonomy" id="325776"/>
    <lineage>
        <taxon>Bacteria</taxon>
        <taxon>Pseudomonadati</taxon>
        <taxon>Pseudomonadota</taxon>
        <taxon>Gammaproteobacteria</taxon>
        <taxon>Lysobacterales</taxon>
        <taxon>Lysobacteraceae</taxon>
        <taxon>Xanthomonas</taxon>
    </lineage>
</organism>
<reference evidence="1 2" key="1">
    <citation type="submission" date="2018-03" db="EMBL/GenBank/DDBJ databases">
        <authorList>
            <person name="Wu G."/>
        </authorList>
    </citation>
    <scope>NUCLEOTIDE SEQUENCE [LARGE SCALE GENOMIC DNA]</scope>
    <source>
        <strain evidence="1 2">SAM-118</strain>
    </source>
</reference>
<dbReference type="AlphaFoldDB" id="A0AAE8F6I9"/>
<gene>
    <name evidence="1" type="ORF">C9386_13040</name>
</gene>
<accession>A0AAE8F6I9</accession>
<proteinExistence type="predicted"/>